<comment type="function">
    <text evidence="11">Catalyzes the formation of phosphatidylethanolamine (PtdEtn) from phosphatidylserine (PtdSer).</text>
</comment>
<feature type="modified residue" description="Pyruvic acid (Ser); by autocatalysis" evidence="11">
    <location>
        <position position="206"/>
    </location>
</feature>
<keyword evidence="12" id="KW-1133">Transmembrane helix</keyword>
<dbReference type="Proteomes" id="UP000231701">
    <property type="component" value="Chromosome"/>
</dbReference>
<dbReference type="GO" id="GO:0004609">
    <property type="term" value="F:phosphatidylserine decarboxylase activity"/>
    <property type="evidence" value="ECO:0007669"/>
    <property type="project" value="UniProtKB-UniRule"/>
</dbReference>
<dbReference type="NCBIfam" id="NF003685">
    <property type="entry name" value="PRK05305.2-5"/>
    <property type="match status" value="1"/>
</dbReference>
<keyword evidence="10 11" id="KW-0670">Pyruvate</keyword>
<keyword evidence="8 11" id="KW-0456">Lyase</keyword>
<evidence type="ECO:0000256" key="1">
    <source>
        <dbReference type="ARBA" id="ARBA00022475"/>
    </source>
</evidence>
<dbReference type="EMBL" id="CP018799">
    <property type="protein sequence ID" value="ATX79830.1"/>
    <property type="molecule type" value="Genomic_DNA"/>
</dbReference>
<keyword evidence="3 11" id="KW-0210">Decarboxylase</keyword>
<evidence type="ECO:0000256" key="6">
    <source>
        <dbReference type="ARBA" id="ARBA00023145"/>
    </source>
</evidence>
<evidence type="ECO:0000256" key="3">
    <source>
        <dbReference type="ARBA" id="ARBA00022793"/>
    </source>
</evidence>
<evidence type="ECO:0000256" key="11">
    <source>
        <dbReference type="HAMAP-Rule" id="MF_00664"/>
    </source>
</evidence>
<dbReference type="HAMAP" id="MF_00664">
    <property type="entry name" value="PS_decarb_PSD_A"/>
    <property type="match status" value="1"/>
</dbReference>
<comment type="catalytic activity">
    <reaction evidence="11">
        <text>a 1,2-diacyl-sn-glycero-3-phospho-L-serine + H(+) = a 1,2-diacyl-sn-glycero-3-phosphoethanolamine + CO2</text>
        <dbReference type="Rhea" id="RHEA:20828"/>
        <dbReference type="ChEBI" id="CHEBI:15378"/>
        <dbReference type="ChEBI" id="CHEBI:16526"/>
        <dbReference type="ChEBI" id="CHEBI:57262"/>
        <dbReference type="ChEBI" id="CHEBI:64612"/>
        <dbReference type="EC" id="4.1.1.65"/>
    </reaction>
</comment>
<gene>
    <name evidence="11" type="primary">psd</name>
    <name evidence="13" type="ORF">Ga0123461_1416</name>
</gene>
<keyword evidence="2 11" id="KW-0444">Lipid biosynthesis</keyword>
<sequence length="248" mass="27540">MKLECHTLLGYGQRCRYPVAMTKELLMSGEPSGTIPFAPEGWRFIVPTAVLMFITWALGWGLSSTVLFVLLLFLLNFFRDPARAVPQGDDLFVSPADGKVIRAEMTDQGHQRVDIFMNVFNVHVNRAPMAGRITHMQYFPGKFVNASFDHATEENERNRFEMACDDGVNIAFTQISGLVARRIVSYVEVGDRVEAGQRIGMIRFGSRVNCEIPAGYELSVKVGEMVTAGLTVVARKTKEKGGEINADA</sequence>
<dbReference type="GO" id="GO:0006646">
    <property type="term" value="P:phosphatidylethanolamine biosynthetic process"/>
    <property type="evidence" value="ECO:0007669"/>
    <property type="project" value="UniProtKB-UniRule"/>
</dbReference>
<dbReference type="NCBIfam" id="NF003678">
    <property type="entry name" value="PRK05305.1-2"/>
    <property type="match status" value="1"/>
</dbReference>
<dbReference type="KEGG" id="maes:Ga0123461_1416"/>
<feature type="active site" description="Schiff-base intermediate with substrate; via pyruvic acid" evidence="11">
    <location>
        <position position="206"/>
    </location>
</feature>
<keyword evidence="14" id="KW-1185">Reference proteome</keyword>
<evidence type="ECO:0000256" key="5">
    <source>
        <dbReference type="ARBA" id="ARBA00023136"/>
    </source>
</evidence>
<proteinExistence type="inferred from homology"/>
<organism evidence="13 14">
    <name type="scientific">Mariprofundus aestuarium</name>
    <dbReference type="NCBI Taxonomy" id="1921086"/>
    <lineage>
        <taxon>Bacteria</taxon>
        <taxon>Pseudomonadati</taxon>
        <taxon>Pseudomonadota</taxon>
        <taxon>Candidatius Mariprofundia</taxon>
        <taxon>Mariprofundales</taxon>
        <taxon>Mariprofundaceae</taxon>
        <taxon>Mariprofundus</taxon>
    </lineage>
</organism>
<keyword evidence="12" id="KW-0812">Transmembrane</keyword>
<keyword evidence="4 11" id="KW-0443">Lipid metabolism</keyword>
<keyword evidence="6 11" id="KW-0865">Zymogen</keyword>
<evidence type="ECO:0000256" key="12">
    <source>
        <dbReference type="SAM" id="Phobius"/>
    </source>
</evidence>
<dbReference type="InterPro" id="IPR033175">
    <property type="entry name" value="PSD-A"/>
</dbReference>
<evidence type="ECO:0000256" key="8">
    <source>
        <dbReference type="ARBA" id="ARBA00023239"/>
    </source>
</evidence>
<evidence type="ECO:0000313" key="14">
    <source>
        <dbReference type="Proteomes" id="UP000231701"/>
    </source>
</evidence>
<feature type="chain" id="PRO_5023460356" description="Phosphatidylserine decarboxylase beta chain" evidence="11">
    <location>
        <begin position="1"/>
        <end position="205"/>
    </location>
</feature>
<dbReference type="EC" id="4.1.1.65" evidence="11"/>
<comment type="pathway">
    <text evidence="11">Phospholipid metabolism; phosphatidylethanolamine biosynthesis; phosphatidylethanolamine from CDP-diacylglycerol: step 2/2.</text>
</comment>
<comment type="cofactor">
    <cofactor evidence="11">
        <name>pyruvate</name>
        <dbReference type="ChEBI" id="CHEBI:15361"/>
    </cofactor>
    <text evidence="11">Binds 1 pyruvoyl group covalently per subunit.</text>
</comment>
<keyword evidence="9 11" id="KW-1208">Phospholipid metabolism</keyword>
<evidence type="ECO:0000256" key="7">
    <source>
        <dbReference type="ARBA" id="ARBA00023209"/>
    </source>
</evidence>
<comment type="subcellular location">
    <subcellularLocation>
        <location evidence="11">Cell membrane</location>
        <topology evidence="11">Peripheral membrane protein</topology>
    </subcellularLocation>
</comment>
<comment type="PTM">
    <text evidence="11">Is synthesized initially as an inactive proenzyme. Formation of the active enzyme involves a self-maturation process in which the active site pyruvoyl group is generated from an internal serine residue via an autocatalytic post-translational modification. Two non-identical subunits are generated from the proenzyme in this reaction, and the pyruvate is formed at the N-terminus of the alpha chain, which is derived from the carboxyl end of the proenzyme. The post-translation cleavage follows an unusual pathway, termed non-hydrolytic serinolysis, in which the side chain hydroxyl group of the serine supplies its oxygen atom to form the C-terminus of the beta chain, while the remainder of the serine residue undergoes an oxidative deamination to produce ammonia and the pyruvoyl prosthetic group on the alpha chain.</text>
</comment>
<keyword evidence="7 11" id="KW-0594">Phospholipid biosynthesis</keyword>
<dbReference type="PANTHER" id="PTHR35809:SF1">
    <property type="entry name" value="ARCHAETIDYLSERINE DECARBOXYLASE PROENZYME-RELATED"/>
    <property type="match status" value="1"/>
</dbReference>
<evidence type="ECO:0000313" key="13">
    <source>
        <dbReference type="EMBL" id="ATX79830.1"/>
    </source>
</evidence>
<dbReference type="InterPro" id="IPR003817">
    <property type="entry name" value="PS_Dcarbxylase"/>
</dbReference>
<feature type="site" description="Cleavage (non-hydrolytic); by autocatalysis" evidence="11">
    <location>
        <begin position="205"/>
        <end position="206"/>
    </location>
</feature>
<feature type="transmembrane region" description="Helical" evidence="12">
    <location>
        <begin position="49"/>
        <end position="75"/>
    </location>
</feature>
<dbReference type="GO" id="GO:0005886">
    <property type="term" value="C:plasma membrane"/>
    <property type="evidence" value="ECO:0007669"/>
    <property type="project" value="UniProtKB-SubCell"/>
</dbReference>
<evidence type="ECO:0000256" key="2">
    <source>
        <dbReference type="ARBA" id="ARBA00022516"/>
    </source>
</evidence>
<evidence type="ECO:0000256" key="4">
    <source>
        <dbReference type="ARBA" id="ARBA00023098"/>
    </source>
</evidence>
<comment type="subunit">
    <text evidence="11">Heterodimer of a large membrane-associated beta subunit and a small pyruvoyl-containing alpha subunit.</text>
</comment>
<dbReference type="UniPathway" id="UPA00558">
    <property type="reaction ID" value="UER00616"/>
</dbReference>
<keyword evidence="5 11" id="KW-0472">Membrane</keyword>
<dbReference type="Pfam" id="PF02666">
    <property type="entry name" value="PS_Dcarbxylase"/>
    <property type="match status" value="1"/>
</dbReference>
<evidence type="ECO:0000256" key="10">
    <source>
        <dbReference type="ARBA" id="ARBA00023317"/>
    </source>
</evidence>
<accession>A0A2K8KXW8</accession>
<feature type="chain" id="PRO_5023460355" description="Phosphatidylserine decarboxylase alpha chain" evidence="11">
    <location>
        <begin position="206"/>
        <end position="248"/>
    </location>
</feature>
<comment type="similarity">
    <text evidence="11">Belongs to the phosphatidylserine decarboxylase family. PSD-A subfamily.</text>
</comment>
<dbReference type="PANTHER" id="PTHR35809">
    <property type="entry name" value="ARCHAETIDYLSERINE DECARBOXYLASE PROENZYME-RELATED"/>
    <property type="match status" value="1"/>
</dbReference>
<reference evidence="13 14" key="1">
    <citation type="submission" date="2016-12" db="EMBL/GenBank/DDBJ databases">
        <title>Isolation and genomic insights into novel planktonic Zetaproteobacteria from stratified waters of the Chesapeake Bay.</title>
        <authorList>
            <person name="McAllister S.M."/>
            <person name="Kato S."/>
            <person name="Chan C.S."/>
            <person name="Chiu B.K."/>
            <person name="Field E.K."/>
        </authorList>
    </citation>
    <scope>NUCLEOTIDE SEQUENCE [LARGE SCALE GENOMIC DNA]</scope>
    <source>
        <strain evidence="13 14">CP-5</strain>
    </source>
</reference>
<name>A0A2K8KXW8_MARES</name>
<protein>
    <recommendedName>
        <fullName evidence="11">Phosphatidylserine decarboxylase proenzyme</fullName>
        <ecNumber evidence="11">4.1.1.65</ecNumber>
    </recommendedName>
    <component>
        <recommendedName>
            <fullName evidence="11">Phosphatidylserine decarboxylase alpha chain</fullName>
        </recommendedName>
    </component>
    <component>
        <recommendedName>
            <fullName evidence="11">Phosphatidylserine decarboxylase beta chain</fullName>
        </recommendedName>
    </component>
</protein>
<keyword evidence="1 11" id="KW-1003">Cell membrane</keyword>
<evidence type="ECO:0000256" key="9">
    <source>
        <dbReference type="ARBA" id="ARBA00023264"/>
    </source>
</evidence>
<dbReference type="AlphaFoldDB" id="A0A2K8KXW8"/>